<dbReference type="Proteomes" id="UP000188605">
    <property type="component" value="Unassembled WGS sequence"/>
</dbReference>
<comment type="caution">
    <text evidence="1">The sequence shown here is derived from an EMBL/GenBank/DDBJ whole genome shotgun (WGS) entry which is preliminary data.</text>
</comment>
<keyword evidence="2" id="KW-1185">Reference proteome</keyword>
<evidence type="ECO:0000313" key="2">
    <source>
        <dbReference type="Proteomes" id="UP000188605"/>
    </source>
</evidence>
<reference evidence="1" key="1">
    <citation type="submission" date="2016-08" db="EMBL/GenBank/DDBJ databases">
        <authorList>
            <person name="Ngugi D.K."/>
            <person name="Miyake S."/>
            <person name="Stingl U."/>
        </authorList>
    </citation>
    <scope>NUCLEOTIDE SEQUENCE</scope>
    <source>
        <strain evidence="1">SCG-B11WGA-EpuloA1</strain>
    </source>
</reference>
<sequence>MNLKGNYFSKQECERIHEMSLKVLEEMGCFFDDDYALEVFKKAGAIVEGNVVKMPSKLVNDALKTCPSSFEVYGRNGKKITVGGDNQIIAPESGALNVLDEHGIHRNLAIDFLNFQKLHHNSTLIDIMNPNLIEPSDIPREIVRDYQMAVCLKYSDKPMIGLTTSVQDTINSIEMTQKFIGREDNVIIGIISVISPCKYDKTMLDALKICVERNQPIMVACCSQPGATSPVSVFGTLVIDNAQVLAGIVYAQLLKPGAEILYGNTTGGCDLRHASPAIGSAETSMFIFGSAAMCRYYNIPCRTGGSLADAKAINWQNGVESTITLLPAIMSTSNFILHSCGLMDSFNMLSYAKFILDEQNIEMFRYMVKGKEILVDDETIKEELQNIIEAGPGGQFLDCDHTLENFREHLYTPVLFNKMGYASYVNIGSPSVEENALKLARKRIENYVYPEITKEQEDILRSYIGDLIDTI</sequence>
<accession>A0ACC8XCH8</accession>
<name>A0ACC8XCH8_9FIRM</name>
<dbReference type="EMBL" id="LJDB01000050">
    <property type="protein sequence ID" value="ONI40518.1"/>
    <property type="molecule type" value="Genomic_DNA"/>
</dbReference>
<protein>
    <submittedName>
        <fullName evidence="1">Uncharacterized protein</fullName>
    </submittedName>
</protein>
<organism evidence="1 2">
    <name type="scientific">Candidatus Epulonipiscium fishelsonii</name>
    <dbReference type="NCBI Taxonomy" id="77094"/>
    <lineage>
        <taxon>Bacteria</taxon>
        <taxon>Bacillati</taxon>
        <taxon>Bacillota</taxon>
        <taxon>Clostridia</taxon>
        <taxon>Lachnospirales</taxon>
        <taxon>Lachnospiraceae</taxon>
        <taxon>Candidatus Epulonipiscium</taxon>
    </lineage>
</organism>
<evidence type="ECO:0000313" key="1">
    <source>
        <dbReference type="EMBL" id="ONI40518.1"/>
    </source>
</evidence>
<proteinExistence type="predicted"/>
<gene>
    <name evidence="1" type="ORF">AN396_05960</name>
</gene>